<keyword evidence="2" id="KW-1185">Reference proteome</keyword>
<dbReference type="EMBL" id="KX557288">
    <property type="protein sequence ID" value="AON97512.1"/>
    <property type="molecule type" value="Genomic_DNA"/>
</dbReference>
<evidence type="ECO:0000313" key="1">
    <source>
        <dbReference type="EMBL" id="AON97512.1"/>
    </source>
</evidence>
<name>A0A1C9EIB2_9CAUD</name>
<sequence length="123" mass="13520">MSNSQTQDLSQLHADIGLFYDHSARYDRPRVKVETAYYDANGTLLSTWVRCGTVGITTGWRPAYLIMPRVDSVGSSDLVSLDSATCKTRVIGTNDGHGHYSERYTAKLSAAVGFHDATTDEDN</sequence>
<dbReference type="RefSeq" id="YP_010754209.1">
    <property type="nucleotide sequence ID" value="NC_073456.1"/>
</dbReference>
<protein>
    <submittedName>
        <fullName evidence="1">Uncharacterized protein</fullName>
    </submittedName>
</protein>
<proteinExistence type="predicted"/>
<gene>
    <name evidence="1" type="primary">92</name>
    <name evidence="1" type="ORF">SEA_CHEWYVIII_92</name>
</gene>
<dbReference type="Proteomes" id="UP000221751">
    <property type="component" value="Segment"/>
</dbReference>
<dbReference type="GeneID" id="80018789"/>
<reference evidence="2" key="1">
    <citation type="submission" date="2016-07" db="EMBL/GenBank/DDBJ databases">
        <authorList>
            <person name="Florea S."/>
            <person name="Webb J.S."/>
            <person name="Jaromczyk J."/>
            <person name="Schardl C.L."/>
        </authorList>
    </citation>
    <scope>NUCLEOTIDE SEQUENCE [LARGE SCALE GENOMIC DNA]</scope>
</reference>
<dbReference type="KEGG" id="vg:80018789"/>
<evidence type="ECO:0000313" key="2">
    <source>
        <dbReference type="Proteomes" id="UP000221751"/>
    </source>
</evidence>
<organism evidence="1 2">
    <name type="scientific">Rhodococcus phage ChewyVIII</name>
    <dbReference type="NCBI Taxonomy" id="1887657"/>
    <lineage>
        <taxon>Viruses</taxon>
        <taxon>Duplodnaviria</taxon>
        <taxon>Heunggongvirae</taxon>
        <taxon>Uroviricota</taxon>
        <taxon>Caudoviricetes</taxon>
        <taxon>Chewyvirus</taxon>
        <taxon>Chewyvirus chewyVIII</taxon>
    </lineage>
</organism>
<accession>A0A1C9EIB2</accession>